<evidence type="ECO:0000256" key="4">
    <source>
        <dbReference type="ARBA" id="ARBA00005163"/>
    </source>
</evidence>
<accession>A0ABZ2C6J5</accession>
<dbReference type="SUPFAM" id="SSF81343">
    <property type="entry name" value="Fumarate reductase respiratory complex transmembrane subunits"/>
    <property type="match status" value="1"/>
</dbReference>
<keyword evidence="7" id="KW-0813">Transport</keyword>
<evidence type="ECO:0000313" key="18">
    <source>
        <dbReference type="Proteomes" id="UP001330434"/>
    </source>
</evidence>
<comment type="pathway">
    <text evidence="4">Carbohydrate metabolism; tricarboxylic acid cycle.</text>
</comment>
<keyword evidence="14" id="KW-0408">Iron</keyword>
<keyword evidence="11" id="KW-0479">Metal-binding</keyword>
<keyword evidence="9" id="KW-0349">Heme</keyword>
<keyword evidence="15 16" id="KW-0472">Membrane</keyword>
<keyword evidence="18" id="KW-1185">Reference proteome</keyword>
<comment type="function">
    <text evidence="2">Membrane-anchoring subunit of succinate dehydrogenase (SDH).</text>
</comment>
<dbReference type="InterPro" id="IPR014312">
    <property type="entry name" value="Succ_DH_anchor"/>
</dbReference>
<evidence type="ECO:0000256" key="11">
    <source>
        <dbReference type="ARBA" id="ARBA00022723"/>
    </source>
</evidence>
<dbReference type="RefSeq" id="WP_331256019.1">
    <property type="nucleotide sequence ID" value="NZ_CP133270.1"/>
</dbReference>
<comment type="subcellular location">
    <subcellularLocation>
        <location evidence="3">Membrane</location>
        <topology evidence="3">Multi-pass membrane protein</topology>
    </subcellularLocation>
</comment>
<dbReference type="Pfam" id="PF01127">
    <property type="entry name" value="Sdh_cyt"/>
    <property type="match status" value="1"/>
</dbReference>
<proteinExistence type="predicted"/>
<evidence type="ECO:0000256" key="5">
    <source>
        <dbReference type="ARBA" id="ARBA00011558"/>
    </source>
</evidence>
<keyword evidence="8" id="KW-0816">Tricarboxylic acid cycle</keyword>
<dbReference type="NCBIfam" id="TIGR02968">
    <property type="entry name" value="succ_dehyd_anc"/>
    <property type="match status" value="1"/>
</dbReference>
<feature type="transmembrane region" description="Helical" evidence="16">
    <location>
        <begin position="63"/>
        <end position="87"/>
    </location>
</feature>
<evidence type="ECO:0000256" key="15">
    <source>
        <dbReference type="ARBA" id="ARBA00023136"/>
    </source>
</evidence>
<evidence type="ECO:0000256" key="1">
    <source>
        <dbReference type="ARBA" id="ARBA00001971"/>
    </source>
</evidence>
<evidence type="ECO:0000256" key="6">
    <source>
        <dbReference type="ARBA" id="ARBA00019425"/>
    </source>
</evidence>
<evidence type="ECO:0000256" key="10">
    <source>
        <dbReference type="ARBA" id="ARBA00022692"/>
    </source>
</evidence>
<evidence type="ECO:0000256" key="3">
    <source>
        <dbReference type="ARBA" id="ARBA00004141"/>
    </source>
</evidence>
<feature type="transmembrane region" description="Helical" evidence="16">
    <location>
        <begin position="29"/>
        <end position="51"/>
    </location>
</feature>
<gene>
    <name evidence="17" type="ORF">Bealeia1_01441</name>
</gene>
<evidence type="ECO:0000256" key="8">
    <source>
        <dbReference type="ARBA" id="ARBA00022532"/>
    </source>
</evidence>
<reference evidence="17 18" key="1">
    <citation type="journal article" date="2024" name="Environ. Microbiol.">
        <title>Novel evolutionary insights on the interactions of the Holosporales (Alphaproteobacteria) with eukaryotic hosts from comparative genomics.</title>
        <authorList>
            <person name="Giovannini M."/>
            <person name="Petroni G."/>
            <person name="Castelli M."/>
        </authorList>
    </citation>
    <scope>NUCLEOTIDE SEQUENCE [LARGE SCALE GENOMIC DNA]</scope>
    <source>
        <strain evidence="17 18">US_Bl 15I1</strain>
    </source>
</reference>
<dbReference type="InterPro" id="IPR034804">
    <property type="entry name" value="SQR/QFR_C/D"/>
</dbReference>
<keyword evidence="10 16" id="KW-0812">Transmembrane</keyword>
<evidence type="ECO:0000256" key="13">
    <source>
        <dbReference type="ARBA" id="ARBA00022989"/>
    </source>
</evidence>
<organism evidence="17 18">
    <name type="scientific">Candidatus Bealeia paramacronuclearis</name>
    <dbReference type="NCBI Taxonomy" id="1921001"/>
    <lineage>
        <taxon>Bacteria</taxon>
        <taxon>Pseudomonadati</taxon>
        <taxon>Pseudomonadota</taxon>
        <taxon>Alphaproteobacteria</taxon>
        <taxon>Holosporales</taxon>
        <taxon>Holosporaceae</taxon>
        <taxon>Candidatus Bealeia</taxon>
    </lineage>
</organism>
<evidence type="ECO:0000256" key="14">
    <source>
        <dbReference type="ARBA" id="ARBA00023004"/>
    </source>
</evidence>
<keyword evidence="12" id="KW-0249">Electron transport</keyword>
<comment type="cofactor">
    <cofactor evidence="1">
        <name>heme</name>
        <dbReference type="ChEBI" id="CHEBI:30413"/>
    </cofactor>
</comment>
<dbReference type="Proteomes" id="UP001330434">
    <property type="component" value="Chromosome"/>
</dbReference>
<evidence type="ECO:0000313" key="17">
    <source>
        <dbReference type="EMBL" id="WVX67243.1"/>
    </source>
</evidence>
<protein>
    <recommendedName>
        <fullName evidence="6">Succinate dehydrogenase hydrophobic membrane anchor subunit</fullName>
    </recommendedName>
</protein>
<keyword evidence="13 16" id="KW-1133">Transmembrane helix</keyword>
<feature type="transmembrane region" description="Helical" evidence="16">
    <location>
        <begin position="99"/>
        <end position="123"/>
    </location>
</feature>
<evidence type="ECO:0000256" key="9">
    <source>
        <dbReference type="ARBA" id="ARBA00022617"/>
    </source>
</evidence>
<evidence type="ECO:0000256" key="12">
    <source>
        <dbReference type="ARBA" id="ARBA00022982"/>
    </source>
</evidence>
<dbReference type="Gene3D" id="1.20.1300.10">
    <property type="entry name" value="Fumarate reductase/succinate dehydrogenase, transmembrane subunit"/>
    <property type="match status" value="1"/>
</dbReference>
<evidence type="ECO:0000256" key="2">
    <source>
        <dbReference type="ARBA" id="ARBA00004050"/>
    </source>
</evidence>
<comment type="subunit">
    <text evidence="5">Part of an enzyme complex containing four subunits: a flavoprotein, an iron-sulfur protein, plus two membrane-anchoring proteins, SdhC and SdhD.</text>
</comment>
<evidence type="ECO:0000256" key="16">
    <source>
        <dbReference type="SAM" id="Phobius"/>
    </source>
</evidence>
<evidence type="ECO:0000256" key="7">
    <source>
        <dbReference type="ARBA" id="ARBA00022448"/>
    </source>
</evidence>
<dbReference type="EMBL" id="CP133270">
    <property type="protein sequence ID" value="WVX67243.1"/>
    <property type="molecule type" value="Genomic_DNA"/>
</dbReference>
<dbReference type="CDD" id="cd03495">
    <property type="entry name" value="SQR_TypeC_SdhD_like"/>
    <property type="match status" value="1"/>
</dbReference>
<sequence length="126" mass="14363">MTTLESKLKQAQGLGSSKSGVHHWWAQRVTAALLAPLMLWFAIVVIVFWAAPYEHLILKFHSIWAVSALSALIILMLYHGFLGMQVIIEDYVHHEKLKIFLIIFFQFLSFFGGLMALISMISIMTK</sequence>
<dbReference type="InterPro" id="IPR000701">
    <property type="entry name" value="SuccDH_FuR_B_TM-su"/>
</dbReference>
<name>A0ABZ2C6J5_9PROT</name>